<evidence type="ECO:0000313" key="1">
    <source>
        <dbReference type="EMBL" id="KAK7173192.1"/>
    </source>
</evidence>
<sequence>MLLYLVCSVDQHSSRLRNALPQTHTLELRKVEWDSGSVTGPPFLWLWFLHGSDALQHPVKVFVWRPPGVAVCVP</sequence>
<protein>
    <submittedName>
        <fullName evidence="1">Uncharacterized protein</fullName>
    </submittedName>
</protein>
<dbReference type="AlphaFoldDB" id="A0AAN9DH41"/>
<evidence type="ECO:0000313" key="2">
    <source>
        <dbReference type="Proteomes" id="UP001364617"/>
    </source>
</evidence>
<dbReference type="Proteomes" id="UP001364617">
    <property type="component" value="Unassembled WGS sequence"/>
</dbReference>
<accession>A0AAN9DH41</accession>
<name>A0AAN9DH41_9TELE</name>
<organism evidence="1 2">
    <name type="scientific">Phoxinus phoxinus</name>
    <name type="common">Eurasian minnow</name>
    <dbReference type="NCBI Taxonomy" id="58324"/>
    <lineage>
        <taxon>Eukaryota</taxon>
        <taxon>Metazoa</taxon>
        <taxon>Chordata</taxon>
        <taxon>Craniata</taxon>
        <taxon>Vertebrata</taxon>
        <taxon>Euteleostomi</taxon>
        <taxon>Actinopterygii</taxon>
        <taxon>Neopterygii</taxon>
        <taxon>Teleostei</taxon>
        <taxon>Ostariophysi</taxon>
        <taxon>Cypriniformes</taxon>
        <taxon>Leuciscidae</taxon>
        <taxon>Phoxininae</taxon>
        <taxon>Phoxinus</taxon>
    </lineage>
</organism>
<comment type="caution">
    <text evidence="1">The sequence shown here is derived from an EMBL/GenBank/DDBJ whole genome shotgun (WGS) entry which is preliminary data.</text>
</comment>
<reference evidence="1 2" key="1">
    <citation type="submission" date="2024-02" db="EMBL/GenBank/DDBJ databases">
        <title>Chromosome-level genome assembly of the Eurasian Minnow (Phoxinus phoxinus).</title>
        <authorList>
            <person name="Oriowo T.O."/>
            <person name="Martin S."/>
            <person name="Stange M."/>
            <person name="Chrysostomakis Y."/>
            <person name="Brown T."/>
            <person name="Winkler S."/>
            <person name="Kukowka S."/>
            <person name="Myers E.W."/>
            <person name="Bohne A."/>
        </authorList>
    </citation>
    <scope>NUCLEOTIDE SEQUENCE [LARGE SCALE GENOMIC DNA]</scope>
    <source>
        <strain evidence="1">ZFMK-TIS-60720</strain>
        <tissue evidence="1">Whole Organism</tissue>
    </source>
</reference>
<gene>
    <name evidence="1" type="ORF">R3I93_003114</name>
</gene>
<proteinExistence type="predicted"/>
<dbReference type="EMBL" id="JAYKXH010000003">
    <property type="protein sequence ID" value="KAK7173192.1"/>
    <property type="molecule type" value="Genomic_DNA"/>
</dbReference>
<keyword evidence="2" id="KW-1185">Reference proteome</keyword>